<name>M5EAP6_MALS4</name>
<accession>M5EAP6</accession>
<gene>
    <name evidence="2" type="ORF">MSYG_2933</name>
</gene>
<dbReference type="HOGENOM" id="CLU_017002_3_0_1"/>
<feature type="compositionally biased region" description="Basic and acidic residues" evidence="1">
    <location>
        <begin position="117"/>
        <end position="127"/>
    </location>
</feature>
<evidence type="ECO:0000313" key="3">
    <source>
        <dbReference type="Proteomes" id="UP000186303"/>
    </source>
</evidence>
<dbReference type="VEuPathDB" id="FungiDB:MSYG_2933"/>
<dbReference type="OMA" id="HRGWKDL"/>
<reference evidence="3" key="1">
    <citation type="journal article" date="2017" name="Nucleic Acids Res.">
        <title>Proteogenomics produces comprehensive and highly accurate protein-coding gene annotation in a complete genome assembly of Malassezia sympodialis.</title>
        <authorList>
            <person name="Zhu Y."/>
            <person name="Engstroem P.G."/>
            <person name="Tellgren-Roth C."/>
            <person name="Baudo C.D."/>
            <person name="Kennell J.C."/>
            <person name="Sun S."/>
            <person name="Billmyre R.B."/>
            <person name="Schroeder M.S."/>
            <person name="Andersson A."/>
            <person name="Holm T."/>
            <person name="Sigurgeirsson B."/>
            <person name="Wu G."/>
            <person name="Sankaranarayanan S.R."/>
            <person name="Siddharthan R."/>
            <person name="Sanyal K."/>
            <person name="Lundeberg J."/>
            <person name="Nystedt B."/>
            <person name="Boekhout T."/>
            <person name="Dawson T.L. Jr."/>
            <person name="Heitman J."/>
            <person name="Scheynius A."/>
            <person name="Lehtioe J."/>
        </authorList>
    </citation>
    <scope>NUCLEOTIDE SEQUENCE [LARGE SCALE GENOMIC DNA]</scope>
    <source>
        <strain evidence="3">ATCC 42132</strain>
    </source>
</reference>
<organism evidence="2 3">
    <name type="scientific">Malassezia sympodialis (strain ATCC 42132)</name>
    <name type="common">Atopic eczema-associated yeast</name>
    <dbReference type="NCBI Taxonomy" id="1230383"/>
    <lineage>
        <taxon>Eukaryota</taxon>
        <taxon>Fungi</taxon>
        <taxon>Dikarya</taxon>
        <taxon>Basidiomycota</taxon>
        <taxon>Ustilaginomycotina</taxon>
        <taxon>Malasseziomycetes</taxon>
        <taxon>Malasseziales</taxon>
        <taxon>Malasseziaceae</taxon>
        <taxon>Malassezia</taxon>
    </lineage>
</organism>
<sequence length="495" mass="54829">MALSQGRRKWLRRGVRVAAVATGVIGGVYLLAQFALAKFNDMQERFLRDRVARENLRRRFLQNQEDCSFTIMALLPTLSSQIFEAMDVESISQALLAQNRRHKSLGDVASAPPADGARTEESSRDEDPAPQNTSASEAPASLEVVSEPAPAPPAPTAKLPAAPTEAAPTPESEEERRATKLRLWDGIKHTSFERTLTSLYTLVFLSLQTYIQLNMLGRRAYLAALENQAKRDALLRTQKGALASQEPHQIALHGDGRDVALDVEALDDLNLAEGRLSQDTEKKYLTSSYWFLHHGWKTVADRVRQAVRAELGDMPVKTPLTYAHMEALVGRLRAHLESDASDTSVVWLSNDGFRNILLPETEADEVRMLREAGALAANEDEQEALTPQLRTLLDETKDYIDSPDFAQVFQSSCEHVFSLFLQKLGTGFEAPGTDPQRADKTLLLAKVLPLVSQQAKVALTSTPNNYVDAIVEGRDLRALSVLIYAAWDDELGSDW</sequence>
<evidence type="ECO:0000256" key="1">
    <source>
        <dbReference type="SAM" id="MobiDB-lite"/>
    </source>
</evidence>
<feature type="region of interest" description="Disordered" evidence="1">
    <location>
        <begin position="104"/>
        <end position="177"/>
    </location>
</feature>
<dbReference type="STRING" id="1230383.M5EAP6"/>
<keyword evidence="3" id="KW-1185">Reference proteome</keyword>
<dbReference type="InterPro" id="IPR006966">
    <property type="entry name" value="Peroxin-3"/>
</dbReference>
<dbReference type="OrthoDB" id="45930at2759"/>
<evidence type="ECO:0000313" key="2">
    <source>
        <dbReference type="EMBL" id="SHO78586.1"/>
    </source>
</evidence>
<proteinExistence type="predicted"/>
<dbReference type="GO" id="GO:0030674">
    <property type="term" value="F:protein-macromolecule adaptor activity"/>
    <property type="evidence" value="ECO:0007669"/>
    <property type="project" value="TreeGrafter"/>
</dbReference>
<dbReference type="RefSeq" id="XP_018740565.1">
    <property type="nucleotide sequence ID" value="XM_018883846.1"/>
</dbReference>
<feature type="compositionally biased region" description="Low complexity" evidence="1">
    <location>
        <begin position="156"/>
        <end position="170"/>
    </location>
</feature>
<dbReference type="KEGG" id="msym:MSY001_2016"/>
<dbReference type="PANTHER" id="PTHR28080">
    <property type="entry name" value="PEROXISOMAL BIOGENESIS FACTOR 3"/>
    <property type="match status" value="1"/>
</dbReference>
<dbReference type="EMBL" id="LT671824">
    <property type="protein sequence ID" value="SHO78586.1"/>
    <property type="molecule type" value="Genomic_DNA"/>
</dbReference>
<dbReference type="PANTHER" id="PTHR28080:SF1">
    <property type="entry name" value="PEROXISOMAL BIOGENESIS FACTOR 3"/>
    <property type="match status" value="1"/>
</dbReference>
<dbReference type="Pfam" id="PF04882">
    <property type="entry name" value="Peroxin-3"/>
    <property type="match status" value="1"/>
</dbReference>
<dbReference type="AlphaFoldDB" id="M5EAP6"/>
<protein>
    <submittedName>
        <fullName evidence="2">Similar to S.cerevisiae protein PEX3 (Peroxisomal membrane protein (PMP))</fullName>
    </submittedName>
</protein>
<dbReference type="GO" id="GO:0005778">
    <property type="term" value="C:peroxisomal membrane"/>
    <property type="evidence" value="ECO:0007669"/>
    <property type="project" value="InterPro"/>
</dbReference>
<dbReference type="GO" id="GO:0045046">
    <property type="term" value="P:protein import into peroxisome membrane"/>
    <property type="evidence" value="ECO:0007669"/>
    <property type="project" value="TreeGrafter"/>
</dbReference>
<dbReference type="Proteomes" id="UP000186303">
    <property type="component" value="Chromosome 4"/>
</dbReference>